<dbReference type="PANTHER" id="PTHR12197:SF251">
    <property type="entry name" value="EG:BACR7C10.4 PROTEIN"/>
    <property type="match status" value="1"/>
</dbReference>
<dbReference type="PROSITE" id="PS50280">
    <property type="entry name" value="SET"/>
    <property type="match status" value="1"/>
</dbReference>
<dbReference type="CDD" id="cd20071">
    <property type="entry name" value="SET_SMYD"/>
    <property type="match status" value="1"/>
</dbReference>
<accession>A0A8H7TAX0</accession>
<dbReference type="Gene3D" id="2.170.270.10">
    <property type="entry name" value="SET domain"/>
    <property type="match status" value="1"/>
</dbReference>
<protein>
    <recommendedName>
        <fullName evidence="1">SET domain-containing protein</fullName>
    </recommendedName>
</protein>
<organism evidence="2 3">
    <name type="scientific">Cadophora malorum</name>
    <dbReference type="NCBI Taxonomy" id="108018"/>
    <lineage>
        <taxon>Eukaryota</taxon>
        <taxon>Fungi</taxon>
        <taxon>Dikarya</taxon>
        <taxon>Ascomycota</taxon>
        <taxon>Pezizomycotina</taxon>
        <taxon>Leotiomycetes</taxon>
        <taxon>Helotiales</taxon>
        <taxon>Ploettnerulaceae</taxon>
        <taxon>Cadophora</taxon>
    </lineage>
</organism>
<dbReference type="PANTHER" id="PTHR12197">
    <property type="entry name" value="HISTONE-LYSINE N-METHYLTRANSFERASE SMYD"/>
    <property type="match status" value="1"/>
</dbReference>
<feature type="domain" description="SET" evidence="1">
    <location>
        <begin position="249"/>
        <end position="511"/>
    </location>
</feature>
<dbReference type="EMBL" id="JAFJYH010000220">
    <property type="protein sequence ID" value="KAG4415508.1"/>
    <property type="molecule type" value="Genomic_DNA"/>
</dbReference>
<reference evidence="2" key="1">
    <citation type="submission" date="2021-02" db="EMBL/GenBank/DDBJ databases">
        <title>Genome sequence Cadophora malorum strain M34.</title>
        <authorList>
            <person name="Stefanovic E."/>
            <person name="Vu D."/>
            <person name="Scully C."/>
            <person name="Dijksterhuis J."/>
            <person name="Roader J."/>
            <person name="Houbraken J."/>
        </authorList>
    </citation>
    <scope>NUCLEOTIDE SEQUENCE</scope>
    <source>
        <strain evidence="2">M34</strain>
    </source>
</reference>
<dbReference type="AlphaFoldDB" id="A0A8H7TAX0"/>
<dbReference type="InterPro" id="IPR050869">
    <property type="entry name" value="H3K4_H4K5_MeTrfase"/>
</dbReference>
<dbReference type="InterPro" id="IPR046341">
    <property type="entry name" value="SET_dom_sf"/>
</dbReference>
<sequence>MDSPWKPEQYTPSSACEISPPVPLDPEQFASESAEVIRLTKLLATLPYDPELWLTRGNCLRLLGYPELGLGDAYKARLLVEAGLLETSSVLGNEVRKAFRKKTHVLHTTDPAWMRWADSVATPELLAEKVTEMLKRLELQIWTELMEGLMAANCCSDYMRLSREAVEKFPDDEFFPSEVSNSDAWYAQREEILSARVESGNMTEAQKETTLLNGGVYPVPYPFMKEEFLIRDETVFESIEEDFKRVSTNCMVVRSTIRNTTGENGDEATTEDDCIGAVATRDIVSGETILIDQMSAGSVGVDADPGGCPTCCACPVKNFWNSCCSVLYCSQVCADVALATFHNPICGKDFEYLYAAARKATVTTDFSLDALLLMRVIALSLTEDVEHPLKSQVMVRLTPAYNFKEPNLIIFNFADHIQTPISILQTFSINIFTNALYDTWVLHTIKCRLQNNKHGQTLGDWPGTSISGLYSMLNHSCSPNVDWRHDSASSEVTMFATRDCKKGEELCISYIGNAGNNMGVLERRRKLMGWFGMPCRCEKCTEESAAMVESGLVADTEALEIAA</sequence>
<gene>
    <name evidence="2" type="ORF">IFR04_011380</name>
</gene>
<evidence type="ECO:0000313" key="3">
    <source>
        <dbReference type="Proteomes" id="UP000664132"/>
    </source>
</evidence>
<dbReference type="OrthoDB" id="438641at2759"/>
<evidence type="ECO:0000313" key="2">
    <source>
        <dbReference type="EMBL" id="KAG4415508.1"/>
    </source>
</evidence>
<dbReference type="Pfam" id="PF00856">
    <property type="entry name" value="SET"/>
    <property type="match status" value="1"/>
</dbReference>
<proteinExistence type="predicted"/>
<dbReference type="SUPFAM" id="SSF82199">
    <property type="entry name" value="SET domain"/>
    <property type="match status" value="1"/>
</dbReference>
<dbReference type="InterPro" id="IPR001214">
    <property type="entry name" value="SET_dom"/>
</dbReference>
<name>A0A8H7TAX0_9HELO</name>
<keyword evidence="3" id="KW-1185">Reference proteome</keyword>
<dbReference type="GO" id="GO:0005634">
    <property type="term" value="C:nucleus"/>
    <property type="evidence" value="ECO:0007669"/>
    <property type="project" value="TreeGrafter"/>
</dbReference>
<dbReference type="Proteomes" id="UP000664132">
    <property type="component" value="Unassembled WGS sequence"/>
</dbReference>
<evidence type="ECO:0000259" key="1">
    <source>
        <dbReference type="PROSITE" id="PS50280"/>
    </source>
</evidence>
<comment type="caution">
    <text evidence="2">The sequence shown here is derived from an EMBL/GenBank/DDBJ whole genome shotgun (WGS) entry which is preliminary data.</text>
</comment>